<dbReference type="OrthoDB" id="10265389at2759"/>
<evidence type="ECO:0008006" key="3">
    <source>
        <dbReference type="Google" id="ProtNLM"/>
    </source>
</evidence>
<evidence type="ECO:0000313" key="2">
    <source>
        <dbReference type="Proteomes" id="UP000651452"/>
    </source>
</evidence>
<dbReference type="AlphaFoldDB" id="A0A8H7MGT8"/>
<protein>
    <recommendedName>
        <fullName evidence="3">CCR4-NOT transcription complex subunit 11</fullName>
    </recommendedName>
</protein>
<keyword evidence="2" id="KW-1185">Reference proteome</keyword>
<dbReference type="Pfam" id="PF10155">
    <property type="entry name" value="CNOT11"/>
    <property type="match status" value="1"/>
</dbReference>
<dbReference type="InterPro" id="IPR019312">
    <property type="entry name" value="CNOT11"/>
</dbReference>
<evidence type="ECO:0000313" key="1">
    <source>
        <dbReference type="EMBL" id="KAF9692722.1"/>
    </source>
</evidence>
<comment type="caution">
    <text evidence="1">The sequence shown here is derived from an EMBL/GenBank/DDBJ whole genome shotgun (WGS) entry which is preliminary data.</text>
</comment>
<gene>
    <name evidence="1" type="ORF">EKO04_008977</name>
</gene>
<reference evidence="1" key="2">
    <citation type="submission" date="2020-09" db="EMBL/GenBank/DDBJ databases">
        <title>Reference genome assembly for Australian Ascochyta lentis isolate Al4.</title>
        <authorList>
            <person name="Lee R.C."/>
            <person name="Farfan-Caceres L.M."/>
            <person name="Debler J.W."/>
            <person name="Williams A.H."/>
            <person name="Henares B.M."/>
        </authorList>
    </citation>
    <scope>NUCLEOTIDE SEQUENCE</scope>
    <source>
        <strain evidence="1">Al4</strain>
    </source>
</reference>
<name>A0A8H7MGT8_9PLEO</name>
<proteinExistence type="predicted"/>
<sequence length="365" mass="41312">MKLMSALARIELDALSDPDRTCADAVKDLEHVSTLQEDGIGGAFDKSLRIKSTVDALEGQAQEQPSWKMLAAVINSEYRLWKLNAETPLRHNPFLSHWVEAIQRLERVGTTTQHGQLTALDISAEDISATRLEMIKGMLGSKDPNIFATATPKQLYDARHRTTSFHVQPYVRMLEEEGIYEPSPVTDLPKFTHHDSDDTPRKTTFQEWKQDLLRHLSSDPAAACQDLTHLPIALPALDFLTTLLTDDTLAKHDIESAPLVTSYIQHALRLVEHMGQPPGPSTETPCQTEIGIEMDTDMLDHGREAQSRAIRLLLLFIRNLIRKGLMGMDVLYFEIQEICVRYMWIKEVRDFRSWIEEGKAMDEGG</sequence>
<accession>A0A8H7MGT8</accession>
<dbReference type="EMBL" id="RZGK01000017">
    <property type="protein sequence ID" value="KAF9692722.1"/>
    <property type="molecule type" value="Genomic_DNA"/>
</dbReference>
<dbReference type="GO" id="GO:0030014">
    <property type="term" value="C:CCR4-NOT complex"/>
    <property type="evidence" value="ECO:0007669"/>
    <property type="project" value="InterPro"/>
</dbReference>
<dbReference type="Proteomes" id="UP000651452">
    <property type="component" value="Unassembled WGS sequence"/>
</dbReference>
<organism evidence="1 2">
    <name type="scientific">Ascochyta lentis</name>
    <dbReference type="NCBI Taxonomy" id="205686"/>
    <lineage>
        <taxon>Eukaryota</taxon>
        <taxon>Fungi</taxon>
        <taxon>Dikarya</taxon>
        <taxon>Ascomycota</taxon>
        <taxon>Pezizomycotina</taxon>
        <taxon>Dothideomycetes</taxon>
        <taxon>Pleosporomycetidae</taxon>
        <taxon>Pleosporales</taxon>
        <taxon>Pleosporineae</taxon>
        <taxon>Didymellaceae</taxon>
        <taxon>Ascochyta</taxon>
    </lineage>
</organism>
<reference evidence="1" key="1">
    <citation type="submission" date="2018-12" db="EMBL/GenBank/DDBJ databases">
        <authorList>
            <person name="Syme R.A."/>
            <person name="Farfan-Caceres L."/>
            <person name="Lichtenzveig J."/>
        </authorList>
    </citation>
    <scope>NUCLEOTIDE SEQUENCE</scope>
    <source>
        <strain evidence="1">Al4</strain>
    </source>
</reference>